<keyword evidence="2" id="KW-1185">Reference proteome</keyword>
<evidence type="ECO:0000313" key="1">
    <source>
        <dbReference type="EMBL" id="ABS60425.1"/>
    </source>
</evidence>
<name>A7HKJ2_FERNB</name>
<sequence>MKILMVAPLSLTYPPKDGYSMVVIYLAYFLKNFYNVESDIMVPEDEKYSAKDLIDSGIFNKVYNYQINSKWRALLKSFFSKDVYTMVRNDINDKDLKKFIVSINNAKYDAIIFNHSFSFHLYRKLIKHINDYNYKIIYWSHNIDYLYFKNMSKEARNPVEKFFYYFSYKKLKNIEVDFIKSVDNIVSVSKHEVEYLRKINPRANVFWIPPLIPELKLNKEEKLCDFDDKLKNYQYKILFTGSLGIPQNVKPTIWFAKEVFPIIKNKLNACFIIAGKNPSKEIINLSKRNNDIILYPNVPSMTQLYKISDLVVVPLFSSSGIKLKLIEALKYEKKVVARPEALLGAGLEKLVPNAREPQEFAKKCIDALEEKIDYTNIFREFRNIYDNKMIIDDIIKILSW</sequence>
<dbReference type="Pfam" id="PF13692">
    <property type="entry name" value="Glyco_trans_1_4"/>
    <property type="match status" value="1"/>
</dbReference>
<dbReference type="Proteomes" id="UP000002415">
    <property type="component" value="Chromosome"/>
</dbReference>
<reference evidence="1 2" key="1">
    <citation type="submission" date="2007-07" db="EMBL/GenBank/DDBJ databases">
        <title>Complete sequence of Fervidobacterium nodosum Rt17-B1.</title>
        <authorList>
            <consortium name="US DOE Joint Genome Institute"/>
            <person name="Copeland A."/>
            <person name="Lucas S."/>
            <person name="Lapidus A."/>
            <person name="Barry K."/>
            <person name="Glavina del Rio T."/>
            <person name="Dalin E."/>
            <person name="Tice H."/>
            <person name="Pitluck S."/>
            <person name="Saunders E."/>
            <person name="Brettin T."/>
            <person name="Bruce D."/>
            <person name="Detter J.C."/>
            <person name="Han C."/>
            <person name="Schmutz J."/>
            <person name="Larimer F."/>
            <person name="Land M."/>
            <person name="Hauser L."/>
            <person name="Kyrpides N."/>
            <person name="Mikhailova N."/>
            <person name="Nelson K."/>
            <person name="Gogarten J.P."/>
            <person name="Noll K."/>
            <person name="Richardson P."/>
        </authorList>
    </citation>
    <scope>NUCLEOTIDE SEQUENCE [LARGE SCALE GENOMIC DNA]</scope>
    <source>
        <strain evidence="2">ATCC 35602 / DSM 5306 / Rt17-B1</strain>
    </source>
</reference>
<accession>A7HKJ2</accession>
<organism evidence="1 2">
    <name type="scientific">Fervidobacterium nodosum (strain ATCC 35602 / DSM 5306 / Rt17-B1)</name>
    <dbReference type="NCBI Taxonomy" id="381764"/>
    <lineage>
        <taxon>Bacteria</taxon>
        <taxon>Thermotogati</taxon>
        <taxon>Thermotogota</taxon>
        <taxon>Thermotogae</taxon>
        <taxon>Thermotogales</taxon>
        <taxon>Fervidobacteriaceae</taxon>
        <taxon>Fervidobacterium</taxon>
    </lineage>
</organism>
<dbReference type="EMBL" id="CP000771">
    <property type="protein sequence ID" value="ABS60425.1"/>
    <property type="molecule type" value="Genomic_DNA"/>
</dbReference>
<dbReference type="AlphaFoldDB" id="A7HKJ2"/>
<reference evidence="1 2" key="2">
    <citation type="journal article" date="2009" name="Proc. Natl. Acad. Sci. U.S.A.">
        <title>On the chimeric nature, thermophilic origin, and phylogenetic placement of the Thermotogales.</title>
        <authorList>
            <person name="Zhaxybayeva O."/>
            <person name="Swithers K.S."/>
            <person name="Lapierre P."/>
            <person name="Fournier G.P."/>
            <person name="Bickhart D.M."/>
            <person name="DeBoy R.T."/>
            <person name="Nelson K.E."/>
            <person name="Nesbo C.L."/>
            <person name="Doolittle W.F."/>
            <person name="Gogarten J.P."/>
            <person name="Noll K.M."/>
        </authorList>
    </citation>
    <scope>NUCLEOTIDE SEQUENCE [LARGE SCALE GENOMIC DNA]</scope>
    <source>
        <strain evidence="2">ATCC 35602 / DSM 5306 / Rt17-B1</strain>
    </source>
</reference>
<dbReference type="eggNOG" id="COG0438">
    <property type="taxonomic scope" value="Bacteria"/>
</dbReference>
<dbReference type="OrthoDB" id="525353at2"/>
<dbReference type="HOGENOM" id="CLU_688398_0_0_0"/>
<evidence type="ECO:0000313" key="2">
    <source>
        <dbReference type="Proteomes" id="UP000002415"/>
    </source>
</evidence>
<dbReference type="Gene3D" id="3.40.50.2000">
    <property type="entry name" value="Glycogen Phosphorylase B"/>
    <property type="match status" value="2"/>
</dbReference>
<proteinExistence type="predicted"/>
<dbReference type="STRING" id="381764.Fnod_0563"/>
<dbReference type="SUPFAM" id="SSF53756">
    <property type="entry name" value="UDP-Glycosyltransferase/glycogen phosphorylase"/>
    <property type="match status" value="1"/>
</dbReference>
<dbReference type="RefSeq" id="WP_011993744.1">
    <property type="nucleotide sequence ID" value="NC_009718.1"/>
</dbReference>
<protein>
    <recommendedName>
        <fullName evidence="3">Glycosyltransferase</fullName>
    </recommendedName>
</protein>
<dbReference type="KEGG" id="fno:Fnod_0563"/>
<gene>
    <name evidence="1" type="ordered locus">Fnod_0563</name>
</gene>
<evidence type="ECO:0008006" key="3">
    <source>
        <dbReference type="Google" id="ProtNLM"/>
    </source>
</evidence>